<dbReference type="InterPro" id="IPR050388">
    <property type="entry name" value="ABC_Ni/Peptide_Import"/>
</dbReference>
<evidence type="ECO:0000256" key="7">
    <source>
        <dbReference type="ARBA" id="ARBA00022840"/>
    </source>
</evidence>
<evidence type="ECO:0000256" key="14">
    <source>
        <dbReference type="ARBA" id="ARBA00044143"/>
    </source>
</evidence>
<dbReference type="Pfam" id="PF08352">
    <property type="entry name" value="oligo_HPY"/>
    <property type="match status" value="1"/>
</dbReference>
<protein>
    <recommendedName>
        <fullName evidence="14">Nickel import system ATP-binding protein NikD</fullName>
        <ecNumber evidence="13">7.2.2.11</ecNumber>
    </recommendedName>
</protein>
<dbReference type="PANTHER" id="PTHR43297">
    <property type="entry name" value="OLIGOPEPTIDE TRANSPORT ATP-BINDING PROTEIN APPD"/>
    <property type="match status" value="1"/>
</dbReference>
<evidence type="ECO:0000256" key="2">
    <source>
        <dbReference type="ARBA" id="ARBA00005417"/>
    </source>
</evidence>
<evidence type="ECO:0000256" key="13">
    <source>
        <dbReference type="ARBA" id="ARBA00039098"/>
    </source>
</evidence>
<keyword evidence="9" id="KW-0406">Ion transport</keyword>
<evidence type="ECO:0000256" key="10">
    <source>
        <dbReference type="ARBA" id="ARBA00023112"/>
    </source>
</evidence>
<evidence type="ECO:0000256" key="11">
    <source>
        <dbReference type="ARBA" id="ARBA00023136"/>
    </source>
</evidence>
<evidence type="ECO:0000256" key="5">
    <source>
        <dbReference type="ARBA" id="ARBA00022596"/>
    </source>
</evidence>
<dbReference type="AlphaFoldDB" id="A0A0Q9XYV1"/>
<dbReference type="InterPro" id="IPR003439">
    <property type="entry name" value="ABC_transporter-like_ATP-bd"/>
</dbReference>
<sequence>MGTEPSLFAVKQFSLVFRQYEKGWQESKIQAISGFNLTIQKGEIVAIVGASGSGIVGASGSGKSLLANAILGILPENAETDGEILFEGEALTFEGEALTPKRQEELRGKEIALIPQSTNALDPLMKAGKQVQTMIKGKNKKKIQEGIFHKVGLASEAGERYPFELSGGMARRVLVTTAIASQAKLIIADEPTPGLDEHSRNETIQYIKQLANEGKGVMFITHDIMAALAIADRIAVFYAGQTVEIANTEDFYGKGEQLRHPYTKALWNSLPQNEFKPLPGSQPAPITVLNGCAFAPRCLKATSICKQKQPLNRSLNQGMVRCFHA</sequence>
<dbReference type="SMART" id="SM00382">
    <property type="entry name" value="AAA"/>
    <property type="match status" value="1"/>
</dbReference>
<dbReference type="InterPro" id="IPR027417">
    <property type="entry name" value="P-loop_NTPase"/>
</dbReference>
<keyword evidence="7 17" id="KW-0067">ATP-binding</keyword>
<dbReference type="NCBIfam" id="TIGR01727">
    <property type="entry name" value="oligo_HPY"/>
    <property type="match status" value="1"/>
</dbReference>
<keyword evidence="3" id="KW-0813">Transport</keyword>
<evidence type="ECO:0000256" key="6">
    <source>
        <dbReference type="ARBA" id="ARBA00022741"/>
    </source>
</evidence>
<dbReference type="PROSITE" id="PS50893">
    <property type="entry name" value="ABC_TRANSPORTER_2"/>
    <property type="match status" value="1"/>
</dbReference>
<proteinExistence type="inferred from homology"/>
<comment type="caution">
    <text evidence="17">The sequence shown here is derived from an EMBL/GenBank/DDBJ whole genome shotgun (WGS) entry which is preliminary data.</text>
</comment>
<keyword evidence="4" id="KW-1003">Cell membrane</keyword>
<dbReference type="GO" id="GO:0016887">
    <property type="term" value="F:ATP hydrolysis activity"/>
    <property type="evidence" value="ECO:0007669"/>
    <property type="project" value="InterPro"/>
</dbReference>
<keyword evidence="11" id="KW-0472">Membrane</keyword>
<keyword evidence="6" id="KW-0547">Nucleotide-binding</keyword>
<accession>A0A0Q9XYV1</accession>
<comment type="similarity">
    <text evidence="2">Belongs to the ABC transporter superfamily.</text>
</comment>
<evidence type="ECO:0000313" key="18">
    <source>
        <dbReference type="Proteomes" id="UP000053881"/>
    </source>
</evidence>
<dbReference type="InterPro" id="IPR013563">
    <property type="entry name" value="Oligopep_ABC_C"/>
</dbReference>
<keyword evidence="10" id="KW-0921">Nickel transport</keyword>
<gene>
    <name evidence="17" type="ORF">ACA29_07850</name>
</gene>
<dbReference type="Pfam" id="PF00005">
    <property type="entry name" value="ABC_tran"/>
    <property type="match status" value="1"/>
</dbReference>
<evidence type="ECO:0000256" key="8">
    <source>
        <dbReference type="ARBA" id="ARBA00022967"/>
    </source>
</evidence>
<comment type="catalytic activity">
    <reaction evidence="15">
        <text>Ni(2+)(out) + ATP + H2O = Ni(2+)(in) + ADP + phosphate + H(+)</text>
        <dbReference type="Rhea" id="RHEA:15557"/>
        <dbReference type="ChEBI" id="CHEBI:15377"/>
        <dbReference type="ChEBI" id="CHEBI:15378"/>
        <dbReference type="ChEBI" id="CHEBI:30616"/>
        <dbReference type="ChEBI" id="CHEBI:43474"/>
        <dbReference type="ChEBI" id="CHEBI:49786"/>
        <dbReference type="ChEBI" id="CHEBI:456216"/>
        <dbReference type="EC" id="7.2.2.11"/>
    </reaction>
    <physiologicalReaction direction="left-to-right" evidence="15">
        <dbReference type="Rhea" id="RHEA:15558"/>
    </physiologicalReaction>
</comment>
<dbReference type="EC" id="7.2.2.11" evidence="13"/>
<dbReference type="GO" id="GO:0005524">
    <property type="term" value="F:ATP binding"/>
    <property type="evidence" value="ECO:0007669"/>
    <property type="project" value="UniProtKB-KW"/>
</dbReference>
<evidence type="ECO:0000256" key="9">
    <source>
        <dbReference type="ARBA" id="ARBA00023065"/>
    </source>
</evidence>
<dbReference type="CDD" id="cd03257">
    <property type="entry name" value="ABC_NikE_OppD_transporters"/>
    <property type="match status" value="1"/>
</dbReference>
<dbReference type="SUPFAM" id="SSF52540">
    <property type="entry name" value="P-loop containing nucleoside triphosphate hydrolases"/>
    <property type="match status" value="1"/>
</dbReference>
<dbReference type="GO" id="GO:0015833">
    <property type="term" value="P:peptide transport"/>
    <property type="evidence" value="ECO:0007669"/>
    <property type="project" value="InterPro"/>
</dbReference>
<evidence type="ECO:0000256" key="4">
    <source>
        <dbReference type="ARBA" id="ARBA00022475"/>
    </source>
</evidence>
<comment type="subcellular location">
    <subcellularLocation>
        <location evidence="1">Cell membrane</location>
        <topology evidence="1">Peripheral membrane protein</topology>
    </subcellularLocation>
</comment>
<evidence type="ECO:0000256" key="12">
    <source>
        <dbReference type="ARBA" id="ARBA00038669"/>
    </source>
</evidence>
<dbReference type="PATRIC" id="fig|217031.4.peg.2602"/>
<keyword evidence="5" id="KW-0533">Nickel</keyword>
<name>A0A0Q9XYV1_9BACI</name>
<dbReference type="GO" id="GO:0005886">
    <property type="term" value="C:plasma membrane"/>
    <property type="evidence" value="ECO:0007669"/>
    <property type="project" value="UniProtKB-SubCell"/>
</dbReference>
<dbReference type="Proteomes" id="UP000053881">
    <property type="component" value="Unassembled WGS sequence"/>
</dbReference>
<dbReference type="Gene3D" id="3.40.50.300">
    <property type="entry name" value="P-loop containing nucleotide triphosphate hydrolases"/>
    <property type="match status" value="1"/>
</dbReference>
<keyword evidence="8" id="KW-1278">Translocase</keyword>
<evidence type="ECO:0000256" key="1">
    <source>
        <dbReference type="ARBA" id="ARBA00004202"/>
    </source>
</evidence>
<dbReference type="PANTHER" id="PTHR43297:SF13">
    <property type="entry name" value="NICKEL ABC TRANSPORTER, ATP-BINDING PROTEIN"/>
    <property type="match status" value="1"/>
</dbReference>
<reference evidence="17 18" key="1">
    <citation type="submission" date="2015-06" db="EMBL/GenBank/DDBJ databases">
        <title>Genome sequencing project of Bacillus galactosidilyticus PL133.</title>
        <authorList>
            <person name="Gaiero J."/>
            <person name="Nicol R."/>
            <person name="Habash M."/>
        </authorList>
    </citation>
    <scope>NUCLEOTIDE SEQUENCE [LARGE SCALE GENOMIC DNA]</scope>
    <source>
        <strain evidence="17 18">PL133</strain>
    </source>
</reference>
<evidence type="ECO:0000256" key="15">
    <source>
        <dbReference type="ARBA" id="ARBA00048610"/>
    </source>
</evidence>
<evidence type="ECO:0000313" key="17">
    <source>
        <dbReference type="EMBL" id="KRG13789.1"/>
    </source>
</evidence>
<dbReference type="EMBL" id="LGPB01000072">
    <property type="protein sequence ID" value="KRG13789.1"/>
    <property type="molecule type" value="Genomic_DNA"/>
</dbReference>
<feature type="domain" description="ABC transporter" evidence="16">
    <location>
        <begin position="10"/>
        <end position="264"/>
    </location>
</feature>
<organism evidence="17 18">
    <name type="scientific">Lederbergia galactosidilytica</name>
    <dbReference type="NCBI Taxonomy" id="217031"/>
    <lineage>
        <taxon>Bacteria</taxon>
        <taxon>Bacillati</taxon>
        <taxon>Bacillota</taxon>
        <taxon>Bacilli</taxon>
        <taxon>Bacillales</taxon>
        <taxon>Bacillaceae</taxon>
        <taxon>Lederbergia</taxon>
    </lineage>
</organism>
<comment type="subunit">
    <text evidence="12">The complex is composed of two ATP-binding proteins (NikD and NikE), two transmembrane proteins (NikB and NikC) and a solute-binding protein (NikA).</text>
</comment>
<evidence type="ECO:0000259" key="16">
    <source>
        <dbReference type="PROSITE" id="PS50893"/>
    </source>
</evidence>
<dbReference type="InterPro" id="IPR003593">
    <property type="entry name" value="AAA+_ATPase"/>
</dbReference>
<dbReference type="GO" id="GO:0015413">
    <property type="term" value="F:ABC-type nickel transporter activity"/>
    <property type="evidence" value="ECO:0007669"/>
    <property type="project" value="UniProtKB-EC"/>
</dbReference>
<evidence type="ECO:0000256" key="3">
    <source>
        <dbReference type="ARBA" id="ARBA00022448"/>
    </source>
</evidence>